<dbReference type="AlphaFoldDB" id="K9PA75"/>
<dbReference type="Gene3D" id="3.10.450.50">
    <property type="match status" value="1"/>
</dbReference>
<dbReference type="OrthoDB" id="5383110at2"/>
<proteinExistence type="predicted"/>
<feature type="domain" description="DUF4440" evidence="1">
    <location>
        <begin position="21"/>
        <end position="129"/>
    </location>
</feature>
<dbReference type="SUPFAM" id="SSF54427">
    <property type="entry name" value="NTF2-like"/>
    <property type="match status" value="1"/>
</dbReference>
<dbReference type="RefSeq" id="WP_015109919.1">
    <property type="nucleotide sequence ID" value="NC_019675.1"/>
</dbReference>
<dbReference type="InterPro" id="IPR027843">
    <property type="entry name" value="DUF4440"/>
</dbReference>
<evidence type="ECO:0000313" key="2">
    <source>
        <dbReference type="EMBL" id="AFY29479.1"/>
    </source>
</evidence>
<reference evidence="3" key="1">
    <citation type="journal article" date="2013" name="Proc. Natl. Acad. Sci. U.S.A.">
        <title>Improving the coverage of the cyanobacterial phylum using diversity-driven genome sequencing.</title>
        <authorList>
            <person name="Shih P.M."/>
            <person name="Wu D."/>
            <person name="Latifi A."/>
            <person name="Axen S.D."/>
            <person name="Fewer D.P."/>
            <person name="Talla E."/>
            <person name="Calteau A."/>
            <person name="Cai F."/>
            <person name="Tandeau de Marsac N."/>
            <person name="Rippka R."/>
            <person name="Herdman M."/>
            <person name="Sivonen K."/>
            <person name="Coursin T."/>
            <person name="Laurent T."/>
            <person name="Goodwin L."/>
            <person name="Nolan M."/>
            <person name="Davenport K.W."/>
            <person name="Han C.S."/>
            <person name="Rubin E.M."/>
            <person name="Eisen J.A."/>
            <person name="Woyke T."/>
            <person name="Gugger M."/>
            <person name="Kerfeld C.A."/>
        </authorList>
    </citation>
    <scope>NUCLEOTIDE SEQUENCE [LARGE SCALE GENOMIC DNA]</scope>
    <source>
        <strain evidence="3">ATCC 27147 / PCC 6307</strain>
    </source>
</reference>
<dbReference type="EMBL" id="CP003495">
    <property type="protein sequence ID" value="AFY29479.1"/>
    <property type="molecule type" value="Genomic_DNA"/>
</dbReference>
<evidence type="ECO:0000259" key="1">
    <source>
        <dbReference type="Pfam" id="PF14534"/>
    </source>
</evidence>
<gene>
    <name evidence="2" type="ordered locus">Cyagr_2373</name>
</gene>
<dbReference type="Proteomes" id="UP000010388">
    <property type="component" value="Chromosome"/>
</dbReference>
<dbReference type="Pfam" id="PF14534">
    <property type="entry name" value="DUF4440"/>
    <property type="match status" value="1"/>
</dbReference>
<dbReference type="eggNOG" id="COG4994">
    <property type="taxonomic scope" value="Bacteria"/>
</dbReference>
<dbReference type="KEGG" id="cgc:Cyagr_2373"/>
<name>K9PA75_CYAGP</name>
<dbReference type="STRING" id="292564.Cyagr_2373"/>
<accession>K9PA75</accession>
<organism evidence="2 3">
    <name type="scientific">Cyanobium gracile (strain ATCC 27147 / PCC 6307)</name>
    <dbReference type="NCBI Taxonomy" id="292564"/>
    <lineage>
        <taxon>Bacteria</taxon>
        <taxon>Bacillati</taxon>
        <taxon>Cyanobacteriota</taxon>
        <taxon>Cyanophyceae</taxon>
        <taxon>Synechococcales</taxon>
        <taxon>Prochlorococcaceae</taxon>
        <taxon>Cyanobium</taxon>
    </lineage>
</organism>
<dbReference type="InterPro" id="IPR032710">
    <property type="entry name" value="NTF2-like_dom_sf"/>
</dbReference>
<evidence type="ECO:0000313" key="3">
    <source>
        <dbReference type="Proteomes" id="UP000010388"/>
    </source>
</evidence>
<dbReference type="HOGENOM" id="CLU_141608_2_0_3"/>
<sequence length="147" mass="16158">MFEVDKEILNAVLLGEPAPEIIALEAQIRAAQLTGDVAALDHLISSELLFTGHDGQLGSKAEDLDAHRSGFFRFRSHQPEELRVSWVRPDVAVSSLRARLSVEVAGNLIEGTFRYTRVWAPEADGKWRVVAGHVSEVLNPELPHNGA</sequence>
<protein>
    <recommendedName>
        <fullName evidence="1">DUF4440 domain-containing protein</fullName>
    </recommendedName>
</protein>